<dbReference type="RefSeq" id="WP_129076906.1">
    <property type="nucleotide sequence ID" value="NZ_QOUX01000001.1"/>
</dbReference>
<evidence type="ECO:0000313" key="3">
    <source>
        <dbReference type="Proteomes" id="UP000290649"/>
    </source>
</evidence>
<keyword evidence="1" id="KW-0472">Membrane</keyword>
<name>A0A4Q0VYW3_9BACI</name>
<accession>A0A4Q0VYW3</accession>
<keyword evidence="1" id="KW-0812">Transmembrane</keyword>
<reference evidence="2 3" key="1">
    <citation type="journal article" date="2019" name="Int. J. Syst. Evol. Microbiol.">
        <title>Anaerobacillus alkaliphilus sp. nov., a novel alkaliphilic and moderately halophilic bacterium.</title>
        <authorList>
            <person name="Borsodi A.K."/>
            <person name="Aszalos J.M."/>
            <person name="Bihari P."/>
            <person name="Nagy I."/>
            <person name="Schumann P."/>
            <person name="Sproer C."/>
            <person name="Kovacs A.L."/>
            <person name="Boka K."/>
            <person name="Dobosy P."/>
            <person name="Ovari M."/>
            <person name="Szili-Kovacs T."/>
            <person name="Toth E."/>
        </authorList>
    </citation>
    <scope>NUCLEOTIDE SEQUENCE [LARGE SCALE GENOMIC DNA]</scope>
    <source>
        <strain evidence="2 3">B16-10</strain>
    </source>
</reference>
<dbReference type="AlphaFoldDB" id="A0A4Q0VYW3"/>
<dbReference type="EMBL" id="QOUX01000001">
    <property type="protein sequence ID" value="RXJ04562.1"/>
    <property type="molecule type" value="Genomic_DNA"/>
</dbReference>
<dbReference type="Proteomes" id="UP000290649">
    <property type="component" value="Unassembled WGS sequence"/>
</dbReference>
<proteinExistence type="predicted"/>
<dbReference type="OrthoDB" id="2974331at2"/>
<evidence type="ECO:0000313" key="2">
    <source>
        <dbReference type="EMBL" id="RXJ04562.1"/>
    </source>
</evidence>
<gene>
    <name evidence="2" type="ORF">DS745_04035</name>
</gene>
<keyword evidence="1" id="KW-1133">Transmembrane helix</keyword>
<evidence type="ECO:0000256" key="1">
    <source>
        <dbReference type="SAM" id="Phobius"/>
    </source>
</evidence>
<comment type="caution">
    <text evidence="2">The sequence shown here is derived from an EMBL/GenBank/DDBJ whole genome shotgun (WGS) entry which is preliminary data.</text>
</comment>
<keyword evidence="3" id="KW-1185">Reference proteome</keyword>
<organism evidence="2 3">
    <name type="scientific">Anaerobacillus alkaliphilus</name>
    <dbReference type="NCBI Taxonomy" id="1548597"/>
    <lineage>
        <taxon>Bacteria</taxon>
        <taxon>Bacillati</taxon>
        <taxon>Bacillota</taxon>
        <taxon>Bacilli</taxon>
        <taxon>Bacillales</taxon>
        <taxon>Bacillaceae</taxon>
        <taxon>Anaerobacillus</taxon>
    </lineage>
</organism>
<feature type="transmembrane region" description="Helical" evidence="1">
    <location>
        <begin position="12"/>
        <end position="31"/>
    </location>
</feature>
<feature type="transmembrane region" description="Helical" evidence="1">
    <location>
        <begin position="68"/>
        <end position="92"/>
    </location>
</feature>
<feature type="transmembrane region" description="Helical" evidence="1">
    <location>
        <begin position="37"/>
        <end position="56"/>
    </location>
</feature>
<protein>
    <submittedName>
        <fullName evidence="2">Uncharacterized protein</fullName>
    </submittedName>
</protein>
<sequence>MTIKAFQIYNMIVLIILLFLNFFVLFAFGIGESKLTITDWFPIILSFILWGIFYFIQFTRSNTIWRVFWFGIMVVVLYFWETGLGAAIGTMIRV</sequence>